<dbReference type="Proteomes" id="UP000028493">
    <property type="component" value="Unassembled WGS sequence"/>
</dbReference>
<sequence length="1391" mass="156182">MDIIEILRYCNENSIKLFVEEGRLRLKSPATVINERLIASIKEQKSALIALLIEQPSKNAVVNVADKQHLPLSYAQQRLFLLHKMDPQSGAYNMPNQIEVNGELNWSYFERAICLLVERHEVLRTTFQTEEGQVYACFQHDRLPRITFVDLGGYAGLTRQEKIDQLTREETLLPFDLQKDLPIRITVLQLASEHAILLFTLPHIVSDGWSMGVLVRDFCRLYRDLDVGEAQPLPPLQYQYADFAHWQKNRLSSEHLKTSLDYWRCTLGDLPLCHNLPVMFNGREKKMLLGEKLTLRMESWLRDQITVFCQQHNVTLFIFLQTVFALLVSRYANDRDAIVGFPISGREDERFFNNIGCFVNTLIARTRIDPDESFLALLRRSKGNIIEAYEHQAVPFDMLVEELNPPRAWQCNPLFQILFTLHNNDEVVTSLPNIELRRRENQSIPLKMDLEVSATEADGGIHIDWLYNPNLFERYVMLGMLECYPVLIQNILAAPEQSVERLSLLSAQAETEILRVGQGSSTESGGLSLPQLFEAQCQRTPDAIAVIFDNQNISYRQLNASANRLAQRLKAQVEITPDMAIGVYCTRSAEMLVSLLAILKAGVAYLPLDPSYPAQRIAYMLTHSEVELVLTTPQLISALPSGAFRPLPILDGSLLVDASAADDYLNRPAFQPENLAYIIYTSGSSGDPKGVMITHRSVVNFLQSMQVSPGFSAQDRLLAVTPISFDISVLELFLPICCGGQVVICPEQESRHALHLSDLLVRHRISVMQATPATWKLLLQSPRWKEHAGLKVLCGGEAISRELASELCENMGSFWNMYGPTETTVWSTTGQIQSADAPINIGQPISNTTVYVLNQHQQLAPAGVSGELYIGGDGLSRGYYKRTDLTEERFVANPFVSRKDAIIYRTGDIARWNAQGEITLLGRSDDQVKIRGYRVELGEIESALRSHEWVSDTAVRISAHHDGMLVACVVLTPAAREQTSVMPEELNRELSGHLSRPLPDYMVPQQFLYIDALPLTPNGKVDRKALPDVTAQLVSGAQYVAGRNNRERQLCAIWQQVLESGQVGIHDNFFSLGGNSLTLFRLFNETQKGGFNYSLEDLFKYQSIYELESITYPTLDVQNIGVPVSSVIVKLNHSTAQHKVFCVHPEGGIATCYAALASLLADEAEFYGLQAPPIFGDAISATIDNLAGYYTEAILRQQPTGGYRILGWSLGGSIAWQLAVRLRERGYQVEYLGVFDSELPVLASPDEREQLAWEALVTDFKADGLFLDNNALLSLTLSERKICLREKIEVSGIRPEGISREMTHRYLDYLIDVKRSKYATRLAHSDLDIDYYAIENSIYSTHDPCRGWETISSGNVTLLSAGGSHLTMLQPPFVASLADTLRRRMGGREDE</sequence>
<gene>
    <name evidence="4" type="ORF">XBKB1_940036</name>
</gene>
<dbReference type="Pfam" id="PF18563">
    <property type="entry name" value="TubC_N"/>
    <property type="match status" value="1"/>
</dbReference>
<dbReference type="FunFam" id="2.30.38.10:FF:000001">
    <property type="entry name" value="Non-ribosomal peptide synthetase PvdI"/>
    <property type="match status" value="1"/>
</dbReference>
<dbReference type="HOGENOM" id="CLU_000022_2_13_6"/>
<dbReference type="Gene3D" id="3.40.50.1820">
    <property type="entry name" value="alpha/beta hydrolase"/>
    <property type="match status" value="1"/>
</dbReference>
<dbReference type="InterPro" id="IPR009081">
    <property type="entry name" value="PP-bd_ACP"/>
</dbReference>
<dbReference type="Gene3D" id="3.30.300.30">
    <property type="match status" value="1"/>
</dbReference>
<dbReference type="CDD" id="cd19531">
    <property type="entry name" value="LCL_NRPS-like"/>
    <property type="match status" value="1"/>
</dbReference>
<evidence type="ECO:0000259" key="3">
    <source>
        <dbReference type="PROSITE" id="PS50075"/>
    </source>
</evidence>
<dbReference type="RefSeq" id="WP_051875896.1">
    <property type="nucleotide sequence ID" value="NZ_CAWLXS010000093.1"/>
</dbReference>
<accession>A0A077Q183</accession>
<dbReference type="SUPFAM" id="SSF47336">
    <property type="entry name" value="ACP-like"/>
    <property type="match status" value="1"/>
</dbReference>
<dbReference type="Gene3D" id="3.30.559.10">
    <property type="entry name" value="Chloramphenicol acetyltransferase-like domain"/>
    <property type="match status" value="1"/>
</dbReference>
<dbReference type="InterPro" id="IPR036736">
    <property type="entry name" value="ACP-like_sf"/>
</dbReference>
<organism evidence="4">
    <name type="scientific">Xenorhabdus bovienii str. kraussei Becker Underwood</name>
    <dbReference type="NCBI Taxonomy" id="1398204"/>
    <lineage>
        <taxon>Bacteria</taxon>
        <taxon>Pseudomonadati</taxon>
        <taxon>Pseudomonadota</taxon>
        <taxon>Gammaproteobacteria</taxon>
        <taxon>Enterobacterales</taxon>
        <taxon>Morganellaceae</taxon>
        <taxon>Xenorhabdus</taxon>
    </lineage>
</organism>
<protein>
    <submittedName>
        <fullName evidence="4">Amino acid adenylation domain protein</fullName>
    </submittedName>
</protein>
<dbReference type="Pfam" id="PF00668">
    <property type="entry name" value="Condensation"/>
    <property type="match status" value="1"/>
</dbReference>
<dbReference type="InterPro" id="IPR020845">
    <property type="entry name" value="AMP-binding_CS"/>
</dbReference>
<dbReference type="InterPro" id="IPR029058">
    <property type="entry name" value="AB_hydrolase_fold"/>
</dbReference>
<dbReference type="Pfam" id="PF00501">
    <property type="entry name" value="AMP-binding"/>
    <property type="match status" value="1"/>
</dbReference>
<dbReference type="GO" id="GO:0031177">
    <property type="term" value="F:phosphopantetheine binding"/>
    <property type="evidence" value="ECO:0007669"/>
    <property type="project" value="TreeGrafter"/>
</dbReference>
<evidence type="ECO:0000256" key="1">
    <source>
        <dbReference type="ARBA" id="ARBA00022450"/>
    </source>
</evidence>
<name>A0A077Q183_XENBV</name>
<dbReference type="FunFam" id="3.40.50.12780:FF:000012">
    <property type="entry name" value="Non-ribosomal peptide synthetase"/>
    <property type="match status" value="1"/>
</dbReference>
<dbReference type="GO" id="GO:0005737">
    <property type="term" value="C:cytoplasm"/>
    <property type="evidence" value="ECO:0007669"/>
    <property type="project" value="TreeGrafter"/>
</dbReference>
<dbReference type="InterPro" id="IPR041464">
    <property type="entry name" value="TubC_N"/>
</dbReference>
<dbReference type="InterPro" id="IPR023213">
    <property type="entry name" value="CAT-like_dom_sf"/>
</dbReference>
<evidence type="ECO:0000313" key="4">
    <source>
        <dbReference type="EMBL" id="CDH26807.1"/>
    </source>
</evidence>
<comment type="caution">
    <text evidence="4">The sequence shown here is derived from an EMBL/GenBank/DDBJ whole genome shotgun (WGS) entry which is preliminary data.</text>
</comment>
<dbReference type="InterPro" id="IPR025110">
    <property type="entry name" value="AMP-bd_C"/>
</dbReference>
<evidence type="ECO:0000256" key="2">
    <source>
        <dbReference type="ARBA" id="ARBA00022553"/>
    </source>
</evidence>
<dbReference type="EMBL" id="CBSZ010000433">
    <property type="protein sequence ID" value="CDH26807.1"/>
    <property type="molecule type" value="Genomic_DNA"/>
</dbReference>
<dbReference type="NCBIfam" id="TIGR01733">
    <property type="entry name" value="AA-adenyl-dom"/>
    <property type="match status" value="1"/>
</dbReference>
<dbReference type="InterPro" id="IPR001031">
    <property type="entry name" value="Thioesterase"/>
</dbReference>
<dbReference type="GO" id="GO:0043041">
    <property type="term" value="P:amino acid activation for nonribosomal peptide biosynthetic process"/>
    <property type="evidence" value="ECO:0007669"/>
    <property type="project" value="TreeGrafter"/>
</dbReference>
<dbReference type="Gene3D" id="3.40.50.980">
    <property type="match status" value="2"/>
</dbReference>
<keyword evidence="2" id="KW-0597">Phosphoprotein</keyword>
<proteinExistence type="predicted"/>
<dbReference type="CDD" id="cd12116">
    <property type="entry name" value="A_NRPS_Ta1_like"/>
    <property type="match status" value="1"/>
</dbReference>
<dbReference type="InterPro" id="IPR000873">
    <property type="entry name" value="AMP-dep_synth/lig_dom"/>
</dbReference>
<dbReference type="Pfam" id="PF13193">
    <property type="entry name" value="AMP-binding_C"/>
    <property type="match status" value="1"/>
</dbReference>
<dbReference type="SUPFAM" id="SSF56801">
    <property type="entry name" value="Acetyl-CoA synthetase-like"/>
    <property type="match status" value="1"/>
</dbReference>
<dbReference type="FunFam" id="3.40.50.980:FF:000001">
    <property type="entry name" value="Non-ribosomal peptide synthetase"/>
    <property type="match status" value="1"/>
</dbReference>
<dbReference type="InterPro" id="IPR010071">
    <property type="entry name" value="AA_adenyl_dom"/>
</dbReference>
<dbReference type="Gene3D" id="2.30.38.10">
    <property type="entry name" value="Luciferase, Domain 3"/>
    <property type="match status" value="1"/>
</dbReference>
<feature type="domain" description="Carrier" evidence="3">
    <location>
        <begin position="1041"/>
        <end position="1115"/>
    </location>
</feature>
<dbReference type="Gene3D" id="1.10.10.1830">
    <property type="entry name" value="Non-ribosomal peptide synthase, adenylation domain"/>
    <property type="match status" value="1"/>
</dbReference>
<dbReference type="GO" id="GO:0044550">
    <property type="term" value="P:secondary metabolite biosynthetic process"/>
    <property type="evidence" value="ECO:0007669"/>
    <property type="project" value="TreeGrafter"/>
</dbReference>
<dbReference type="PANTHER" id="PTHR45527:SF1">
    <property type="entry name" value="FATTY ACID SYNTHASE"/>
    <property type="match status" value="1"/>
</dbReference>
<dbReference type="Pfam" id="PF00975">
    <property type="entry name" value="Thioesterase"/>
    <property type="match status" value="1"/>
</dbReference>
<dbReference type="InterPro" id="IPR044894">
    <property type="entry name" value="TubC_N_sf"/>
</dbReference>
<dbReference type="PROSITE" id="PS00455">
    <property type="entry name" value="AMP_BINDING"/>
    <property type="match status" value="1"/>
</dbReference>
<dbReference type="GO" id="GO:0003824">
    <property type="term" value="F:catalytic activity"/>
    <property type="evidence" value="ECO:0007669"/>
    <property type="project" value="InterPro"/>
</dbReference>
<dbReference type="SUPFAM" id="SSF52777">
    <property type="entry name" value="CoA-dependent acyltransferases"/>
    <property type="match status" value="2"/>
</dbReference>
<dbReference type="SUPFAM" id="SSF53474">
    <property type="entry name" value="alpha/beta-Hydrolases"/>
    <property type="match status" value="1"/>
</dbReference>
<dbReference type="PANTHER" id="PTHR45527">
    <property type="entry name" value="NONRIBOSOMAL PEPTIDE SYNTHETASE"/>
    <property type="match status" value="1"/>
</dbReference>
<dbReference type="InterPro" id="IPR045851">
    <property type="entry name" value="AMP-bd_C_sf"/>
</dbReference>
<dbReference type="InterPro" id="IPR001242">
    <property type="entry name" value="Condensation_dom"/>
</dbReference>
<keyword evidence="1" id="KW-0596">Phosphopantetheine</keyword>
<dbReference type="Pfam" id="PF00550">
    <property type="entry name" value="PP-binding"/>
    <property type="match status" value="1"/>
</dbReference>
<reference evidence="4" key="1">
    <citation type="submission" date="2013-07" db="EMBL/GenBank/DDBJ databases">
        <title>Sub-species coevolution in mutualistic symbiosis.</title>
        <authorList>
            <person name="Murfin K."/>
            <person name="Klassen J."/>
            <person name="Lee M."/>
            <person name="Forst S."/>
            <person name="Stock P."/>
            <person name="Goodrich-Blair H."/>
        </authorList>
    </citation>
    <scope>NUCLEOTIDE SEQUENCE [LARGE SCALE GENOMIC DNA]</scope>
    <source>
        <strain evidence="4">Kraussei Becker Underwood</strain>
    </source>
</reference>
<dbReference type="PROSITE" id="PS50075">
    <property type="entry name" value="CARRIER"/>
    <property type="match status" value="1"/>
</dbReference>
<dbReference type="Gene3D" id="1.10.1200.10">
    <property type="entry name" value="ACP-like"/>
    <property type="match status" value="1"/>
</dbReference>
<dbReference type="Gene3D" id="3.30.559.30">
    <property type="entry name" value="Nonribosomal peptide synthetase, condensation domain"/>
    <property type="match status" value="1"/>
</dbReference>